<dbReference type="SUPFAM" id="SSF55347">
    <property type="entry name" value="Glyceraldehyde-3-phosphate dehydrogenase-like, C-terminal domain"/>
    <property type="match status" value="1"/>
</dbReference>
<dbReference type="InterPro" id="IPR055170">
    <property type="entry name" value="GFO_IDH_MocA-like_dom"/>
</dbReference>
<proteinExistence type="inferred from homology"/>
<dbReference type="AlphaFoldDB" id="A0A919B4S2"/>
<evidence type="ECO:0000313" key="5">
    <source>
        <dbReference type="EMBL" id="GHF52277.1"/>
    </source>
</evidence>
<feature type="domain" description="GFO/IDH/MocA-like oxidoreductase" evidence="4">
    <location>
        <begin position="129"/>
        <end position="245"/>
    </location>
</feature>
<dbReference type="InterPro" id="IPR000683">
    <property type="entry name" value="Gfo/Idh/MocA-like_OxRdtase_N"/>
</dbReference>
<name>A0A919B4S2_9ACTN</name>
<evidence type="ECO:0000256" key="1">
    <source>
        <dbReference type="ARBA" id="ARBA00010928"/>
    </source>
</evidence>
<dbReference type="Proteomes" id="UP000638313">
    <property type="component" value="Unassembled WGS sequence"/>
</dbReference>
<evidence type="ECO:0000259" key="4">
    <source>
        <dbReference type="Pfam" id="PF22725"/>
    </source>
</evidence>
<gene>
    <name evidence="5" type="ORF">GCM10010218_37140</name>
</gene>
<dbReference type="Gene3D" id="3.30.360.10">
    <property type="entry name" value="Dihydrodipicolinate Reductase, domain 2"/>
    <property type="match status" value="1"/>
</dbReference>
<feature type="domain" description="Gfo/Idh/MocA-like oxidoreductase N-terminal" evidence="3">
    <location>
        <begin position="1"/>
        <end position="113"/>
    </location>
</feature>
<evidence type="ECO:0000256" key="2">
    <source>
        <dbReference type="ARBA" id="ARBA00023002"/>
    </source>
</evidence>
<protein>
    <submittedName>
        <fullName evidence="5">Oxidoreductase</fullName>
    </submittedName>
</protein>
<reference evidence="5" key="1">
    <citation type="journal article" date="2014" name="Int. J. Syst. Evol. Microbiol.">
        <title>Complete genome sequence of Corynebacterium casei LMG S-19264T (=DSM 44701T), isolated from a smear-ripened cheese.</title>
        <authorList>
            <consortium name="US DOE Joint Genome Institute (JGI-PGF)"/>
            <person name="Walter F."/>
            <person name="Albersmeier A."/>
            <person name="Kalinowski J."/>
            <person name="Ruckert C."/>
        </authorList>
    </citation>
    <scope>NUCLEOTIDE SEQUENCE</scope>
    <source>
        <strain evidence="5">JCM 4059</strain>
    </source>
</reference>
<reference evidence="5" key="2">
    <citation type="submission" date="2020-09" db="EMBL/GenBank/DDBJ databases">
        <authorList>
            <person name="Sun Q."/>
            <person name="Ohkuma M."/>
        </authorList>
    </citation>
    <scope>NUCLEOTIDE SEQUENCE</scope>
    <source>
        <strain evidence="5">JCM 4059</strain>
    </source>
</reference>
<evidence type="ECO:0000313" key="6">
    <source>
        <dbReference type="Proteomes" id="UP000638313"/>
    </source>
</evidence>
<dbReference type="PANTHER" id="PTHR42840">
    <property type="entry name" value="NAD(P)-BINDING ROSSMANN-FOLD SUPERFAMILY PROTEIN-RELATED"/>
    <property type="match status" value="1"/>
</dbReference>
<dbReference type="SUPFAM" id="SSF51735">
    <property type="entry name" value="NAD(P)-binding Rossmann-fold domains"/>
    <property type="match status" value="1"/>
</dbReference>
<dbReference type="Pfam" id="PF01408">
    <property type="entry name" value="GFO_IDH_MocA"/>
    <property type="match status" value="1"/>
</dbReference>
<comment type="similarity">
    <text evidence="1">Belongs to the Gfo/Idh/MocA family.</text>
</comment>
<dbReference type="Pfam" id="PF22725">
    <property type="entry name" value="GFO_IDH_MocA_C3"/>
    <property type="match status" value="1"/>
</dbReference>
<dbReference type="GO" id="GO:0000166">
    <property type="term" value="F:nucleotide binding"/>
    <property type="evidence" value="ECO:0007669"/>
    <property type="project" value="InterPro"/>
</dbReference>
<dbReference type="RefSeq" id="WP_190130751.1">
    <property type="nucleotide sequence ID" value="NZ_BNBD01000007.1"/>
</dbReference>
<dbReference type="EMBL" id="BNBD01000007">
    <property type="protein sequence ID" value="GHF52277.1"/>
    <property type="molecule type" value="Genomic_DNA"/>
</dbReference>
<comment type="caution">
    <text evidence="5">The sequence shown here is derived from an EMBL/GenBank/DDBJ whole genome shotgun (WGS) entry which is preliminary data.</text>
</comment>
<keyword evidence="6" id="KW-1185">Reference proteome</keyword>
<dbReference type="GO" id="GO:0016491">
    <property type="term" value="F:oxidoreductase activity"/>
    <property type="evidence" value="ECO:0007669"/>
    <property type="project" value="UniProtKB-KW"/>
</dbReference>
<keyword evidence="2" id="KW-0560">Oxidoreductase</keyword>
<evidence type="ECO:0000259" key="3">
    <source>
        <dbReference type="Pfam" id="PF01408"/>
    </source>
</evidence>
<dbReference type="Gene3D" id="3.40.50.720">
    <property type="entry name" value="NAD(P)-binding Rossmann-like Domain"/>
    <property type="match status" value="1"/>
</dbReference>
<dbReference type="InterPro" id="IPR036291">
    <property type="entry name" value="NAD(P)-bd_dom_sf"/>
</dbReference>
<organism evidence="5 6">
    <name type="scientific">Streptomyces mashuensis</name>
    <dbReference type="NCBI Taxonomy" id="33904"/>
    <lineage>
        <taxon>Bacteria</taxon>
        <taxon>Bacillati</taxon>
        <taxon>Actinomycetota</taxon>
        <taxon>Actinomycetes</taxon>
        <taxon>Kitasatosporales</taxon>
        <taxon>Streptomycetaceae</taxon>
        <taxon>Streptomyces</taxon>
    </lineage>
</organism>
<dbReference type="PANTHER" id="PTHR42840:SF3">
    <property type="entry name" value="BINDING ROSSMANN FOLD OXIDOREDUCTASE, PUTATIVE (AFU_ORTHOLOGUE AFUA_2G10240)-RELATED"/>
    <property type="match status" value="1"/>
</dbReference>
<sequence length="336" mass="34699">MKVGITGAGRMGRLHAEALAGLPDAPSLLIHDADPRAARGLADALRAGSGATATARPALDDVLAEADALVVASPATGHRSALLAAARAGLPVFCEKPLTADVTEAREVAAAFADGRLHVGFQRRCDPQYRSLRDEIAAGRLGRPLLVRCTAFDDAPPSGTYEQSAGDIFTDCLIHDIDAVHWLTGQPAVAVQADGARLLGDGDGYDVATVVLTLADGARAVLSASRLDPLGYDHRVEVLGTGGSLSVGLDERTPLRHVGEAQGPRAPYASFFDRFAGAYRHEMRAFLDMAASGAPSPCTAQEALLAQEVAAAAGRSARTGERVSVAVDALVGGVGR</sequence>
<accession>A0A919B4S2</accession>